<evidence type="ECO:0000313" key="2">
    <source>
        <dbReference type="EMBL" id="KYM95655.1"/>
    </source>
</evidence>
<accession>A0A195C4X5</accession>
<organism evidence="2 3">
    <name type="scientific">Cyphomyrmex costatus</name>
    <dbReference type="NCBI Taxonomy" id="456900"/>
    <lineage>
        <taxon>Eukaryota</taxon>
        <taxon>Metazoa</taxon>
        <taxon>Ecdysozoa</taxon>
        <taxon>Arthropoda</taxon>
        <taxon>Hexapoda</taxon>
        <taxon>Insecta</taxon>
        <taxon>Pterygota</taxon>
        <taxon>Neoptera</taxon>
        <taxon>Endopterygota</taxon>
        <taxon>Hymenoptera</taxon>
        <taxon>Apocrita</taxon>
        <taxon>Aculeata</taxon>
        <taxon>Formicoidea</taxon>
        <taxon>Formicidae</taxon>
        <taxon>Myrmicinae</taxon>
        <taxon>Cyphomyrmex</taxon>
    </lineage>
</organism>
<sequence length="244" mass="29308">MIVNVSKITNFDPEYLYELNQTTIVYKEPLQITQLTSTIKCHPFPPISLRCFLHDILYVTKFEHKNLNIIEEVTRERFKIGQWFEMKFSIEGLQSTLVRKDADNIVRNAIKYFVWQFDIGINIQHFIPLFKSRFTTTVMKFEKTSIADCTTELNFDVQRMMIPPDPYLNFDFTLTMKEDYTKYQYSRFLIEKNRIDCTPTFEYNDFLNSLVIVSIRILFYMFYIFINTVLLLLEEELIVTRHLQ</sequence>
<dbReference type="Proteomes" id="UP000078542">
    <property type="component" value="Unassembled WGS sequence"/>
</dbReference>
<dbReference type="STRING" id="456900.A0A195C4X5"/>
<keyword evidence="1" id="KW-0812">Transmembrane</keyword>
<gene>
    <name evidence="2" type="ORF">ALC62_13770</name>
</gene>
<evidence type="ECO:0000313" key="3">
    <source>
        <dbReference type="Proteomes" id="UP000078542"/>
    </source>
</evidence>
<proteinExistence type="predicted"/>
<keyword evidence="3" id="KW-1185">Reference proteome</keyword>
<keyword evidence="1" id="KW-0472">Membrane</keyword>
<reference evidence="2 3" key="1">
    <citation type="submission" date="2016-03" db="EMBL/GenBank/DDBJ databases">
        <title>Cyphomyrmex costatus WGS genome.</title>
        <authorList>
            <person name="Nygaard S."/>
            <person name="Hu H."/>
            <person name="Boomsma J."/>
            <person name="Zhang G."/>
        </authorList>
    </citation>
    <scope>NUCLEOTIDE SEQUENCE [LARGE SCALE GENOMIC DNA]</scope>
    <source>
        <strain evidence="2">MS0001</strain>
        <tissue evidence="2">Whole body</tissue>
    </source>
</reference>
<evidence type="ECO:0000256" key="1">
    <source>
        <dbReference type="SAM" id="Phobius"/>
    </source>
</evidence>
<feature type="transmembrane region" description="Helical" evidence="1">
    <location>
        <begin position="206"/>
        <end position="233"/>
    </location>
</feature>
<protein>
    <recommendedName>
        <fullName evidence="4">Vitellogenin domain-containing protein</fullName>
    </recommendedName>
</protein>
<dbReference type="EMBL" id="KQ978287">
    <property type="protein sequence ID" value="KYM95655.1"/>
    <property type="molecule type" value="Genomic_DNA"/>
</dbReference>
<keyword evidence="1" id="KW-1133">Transmembrane helix</keyword>
<name>A0A195C4X5_9HYME</name>
<evidence type="ECO:0008006" key="4">
    <source>
        <dbReference type="Google" id="ProtNLM"/>
    </source>
</evidence>
<dbReference type="AlphaFoldDB" id="A0A195C4X5"/>